<feature type="DNA-binding region" description="H-T-H motif" evidence="2">
    <location>
        <begin position="46"/>
        <end position="65"/>
    </location>
</feature>
<dbReference type="InterPro" id="IPR050109">
    <property type="entry name" value="HTH-type_TetR-like_transc_reg"/>
</dbReference>
<dbReference type="Pfam" id="PF00440">
    <property type="entry name" value="TetR_N"/>
    <property type="match status" value="1"/>
</dbReference>
<dbReference type="AlphaFoldDB" id="A8ZSS2"/>
<dbReference type="Proteomes" id="UP000008561">
    <property type="component" value="Chromosome"/>
</dbReference>
<gene>
    <name evidence="5" type="ordered locus">Dole_0175</name>
</gene>
<keyword evidence="1 2" id="KW-0238">DNA-binding</keyword>
<reference evidence="5 6" key="1">
    <citation type="submission" date="2007-10" db="EMBL/GenBank/DDBJ databases">
        <title>Complete sequence of Desulfococcus oleovorans Hxd3.</title>
        <authorList>
            <consortium name="US DOE Joint Genome Institute"/>
            <person name="Copeland A."/>
            <person name="Lucas S."/>
            <person name="Lapidus A."/>
            <person name="Barry K."/>
            <person name="Glavina del Rio T."/>
            <person name="Dalin E."/>
            <person name="Tice H."/>
            <person name="Pitluck S."/>
            <person name="Kiss H."/>
            <person name="Brettin T."/>
            <person name="Bruce D."/>
            <person name="Detter J.C."/>
            <person name="Han C."/>
            <person name="Schmutz J."/>
            <person name="Larimer F."/>
            <person name="Land M."/>
            <person name="Hauser L."/>
            <person name="Kyrpides N."/>
            <person name="Kim E."/>
            <person name="Wawrik B."/>
            <person name="Richardson P."/>
        </authorList>
    </citation>
    <scope>NUCLEOTIDE SEQUENCE [LARGE SCALE GENOMIC DNA]</scope>
    <source>
        <strain evidence="6">DSM 6200 / JCM 39069 / Hxd3</strain>
    </source>
</reference>
<dbReference type="InterPro" id="IPR009057">
    <property type="entry name" value="Homeodomain-like_sf"/>
</dbReference>
<accession>A8ZSS2</accession>
<organism evidence="5 6">
    <name type="scientific">Desulfosudis oleivorans (strain DSM 6200 / JCM 39069 / Hxd3)</name>
    <name type="common">Desulfococcus oleovorans</name>
    <dbReference type="NCBI Taxonomy" id="96561"/>
    <lineage>
        <taxon>Bacteria</taxon>
        <taxon>Pseudomonadati</taxon>
        <taxon>Thermodesulfobacteriota</taxon>
        <taxon>Desulfobacteria</taxon>
        <taxon>Desulfobacterales</taxon>
        <taxon>Desulfosudaceae</taxon>
        <taxon>Desulfosudis</taxon>
    </lineage>
</organism>
<dbReference type="Gene3D" id="1.10.357.10">
    <property type="entry name" value="Tetracycline Repressor, domain 2"/>
    <property type="match status" value="1"/>
</dbReference>
<dbReference type="OrthoDB" id="9806334at2"/>
<dbReference type="STRING" id="96561.Dole_0175"/>
<dbReference type="InterPro" id="IPR001647">
    <property type="entry name" value="HTH_TetR"/>
</dbReference>
<proteinExistence type="predicted"/>
<evidence type="ECO:0000256" key="3">
    <source>
        <dbReference type="SAM" id="MobiDB-lite"/>
    </source>
</evidence>
<protein>
    <submittedName>
        <fullName evidence="5">Transcriptional regulator, TetR family</fullName>
    </submittedName>
</protein>
<dbReference type="GO" id="GO:0003677">
    <property type="term" value="F:DNA binding"/>
    <property type="evidence" value="ECO:0007669"/>
    <property type="project" value="UniProtKB-UniRule"/>
</dbReference>
<evidence type="ECO:0000259" key="4">
    <source>
        <dbReference type="PROSITE" id="PS50977"/>
    </source>
</evidence>
<dbReference type="eggNOG" id="COG1309">
    <property type="taxonomic scope" value="Bacteria"/>
</dbReference>
<dbReference type="PROSITE" id="PS50977">
    <property type="entry name" value="HTH_TETR_2"/>
    <property type="match status" value="1"/>
</dbReference>
<dbReference type="RefSeq" id="WP_012173604.1">
    <property type="nucleotide sequence ID" value="NC_009943.1"/>
</dbReference>
<dbReference type="PANTHER" id="PTHR30328">
    <property type="entry name" value="TRANSCRIPTIONAL REPRESSOR"/>
    <property type="match status" value="1"/>
</dbReference>
<name>A8ZSS2_DESOH</name>
<evidence type="ECO:0000313" key="6">
    <source>
        <dbReference type="Proteomes" id="UP000008561"/>
    </source>
</evidence>
<dbReference type="PANTHER" id="PTHR30328:SF54">
    <property type="entry name" value="HTH-TYPE TRANSCRIPTIONAL REPRESSOR SCO4008"/>
    <property type="match status" value="1"/>
</dbReference>
<dbReference type="EMBL" id="CP000859">
    <property type="protein sequence ID" value="ABW65985.1"/>
    <property type="molecule type" value="Genomic_DNA"/>
</dbReference>
<evidence type="ECO:0000256" key="2">
    <source>
        <dbReference type="PROSITE-ProRule" id="PRU00335"/>
    </source>
</evidence>
<dbReference type="KEGG" id="dol:Dole_0175"/>
<feature type="domain" description="HTH tetR-type" evidence="4">
    <location>
        <begin position="23"/>
        <end position="83"/>
    </location>
</feature>
<evidence type="ECO:0000256" key="1">
    <source>
        <dbReference type="ARBA" id="ARBA00023125"/>
    </source>
</evidence>
<evidence type="ECO:0000313" key="5">
    <source>
        <dbReference type="EMBL" id="ABW65985.1"/>
    </source>
</evidence>
<sequence length="232" mass="26010">MKKTIGPGQKKPAKNTVPGKKGDDTRKMILAAARQIFAAHPYNAASIRMIATQGDFYHGLIRYHFPSKAGIFEAVMEDACRSLVQANKEWLVEISTFPPEKALSTYLDRFIEYFQKQPAVLRIIINNLSHENPATLPGYHHLTGFLADTRRDFEAIFPNLFATGDVSRFLSSLNALILHFLGAGSIEAQIMGFPSQSRDYLQWVKETLFFIFLPVLETAVRQSSESALDTGK</sequence>
<keyword evidence="6" id="KW-1185">Reference proteome</keyword>
<dbReference type="HOGENOM" id="CLU_094893_0_0_7"/>
<feature type="region of interest" description="Disordered" evidence="3">
    <location>
        <begin position="1"/>
        <end position="23"/>
    </location>
</feature>
<dbReference type="SUPFAM" id="SSF46689">
    <property type="entry name" value="Homeodomain-like"/>
    <property type="match status" value="1"/>
</dbReference>